<protein>
    <submittedName>
        <fullName evidence="2">TIGR02452 family protein</fullName>
    </submittedName>
</protein>
<dbReference type="PIRSF" id="PIRSF014899">
    <property type="entry name" value="UCP014899"/>
    <property type="match status" value="1"/>
</dbReference>
<dbReference type="PANTHER" id="PTHR35596">
    <property type="entry name" value="DUF2263 DOMAIN-CONTAINING PROTEIN"/>
    <property type="match status" value="1"/>
</dbReference>
<dbReference type="PANTHER" id="PTHR35596:SF1">
    <property type="entry name" value="MICROBIAL-TYPE PARG CATALYTIC DOMAIN-CONTAINING PROTEIN"/>
    <property type="match status" value="1"/>
</dbReference>
<dbReference type="InterPro" id="IPR019261">
    <property type="entry name" value="PARG_cat_microbial"/>
</dbReference>
<feature type="domain" description="Microbial-type PARG catalytic" evidence="1">
    <location>
        <begin position="23"/>
        <end position="152"/>
    </location>
</feature>
<sequence>MAYMDKRQRNIEIFEDTRSWYTQEAELQQAIRSARQGTQFYAPGALVLPPEKANRFAGEGRVVVSRDRTLQAAGKYAGQKVTVLNFASATNPGGGVTRGSSAQEEALCRCSTLYPCLLGDPLRQQFYQMHRDRHDATYTDACIYTPDVRVIKTDTDAPERLPKEKMQTVSVITCAAPNLRERPNNPMNPGDDQRVRLTRQEIYSLHLQRAGKILTVAALHDTDVLILGAFGCGAFCNPPDVVAEAFRAVLPDFAHAFQTVEFAVYCTPRDDTNYQAFRNTLR</sequence>
<dbReference type="NCBIfam" id="TIGR02452">
    <property type="entry name" value="TIGR02452 family protein"/>
    <property type="match status" value="1"/>
</dbReference>
<reference evidence="2" key="1">
    <citation type="journal article" date="2021" name="PeerJ">
        <title>Extensive microbial diversity within the chicken gut microbiome revealed by metagenomics and culture.</title>
        <authorList>
            <person name="Gilroy R."/>
            <person name="Ravi A."/>
            <person name="Getino M."/>
            <person name="Pursley I."/>
            <person name="Horton D.L."/>
            <person name="Alikhan N.F."/>
            <person name="Baker D."/>
            <person name="Gharbi K."/>
            <person name="Hall N."/>
            <person name="Watson M."/>
            <person name="Adriaenssens E.M."/>
            <person name="Foster-Nyarko E."/>
            <person name="Jarju S."/>
            <person name="Secka A."/>
            <person name="Antonio M."/>
            <person name="Oren A."/>
            <person name="Chaudhuri R.R."/>
            <person name="La Ragione R."/>
            <person name="Hildebrand F."/>
            <person name="Pallen M.J."/>
        </authorList>
    </citation>
    <scope>NUCLEOTIDE SEQUENCE</scope>
    <source>
        <strain evidence="2">ChiSxjej1B13-11774</strain>
    </source>
</reference>
<dbReference type="SUPFAM" id="SSF52949">
    <property type="entry name" value="Macro domain-like"/>
    <property type="match status" value="1"/>
</dbReference>
<dbReference type="Proteomes" id="UP000824048">
    <property type="component" value="Unassembled WGS sequence"/>
</dbReference>
<gene>
    <name evidence="2" type="ORF">H9811_10745</name>
</gene>
<dbReference type="InterPro" id="IPR043472">
    <property type="entry name" value="Macro_dom-like"/>
</dbReference>
<dbReference type="AlphaFoldDB" id="A0A9D2ETB5"/>
<evidence type="ECO:0000313" key="2">
    <source>
        <dbReference type="EMBL" id="HIZ43022.1"/>
    </source>
</evidence>
<evidence type="ECO:0000259" key="1">
    <source>
        <dbReference type="Pfam" id="PF10021"/>
    </source>
</evidence>
<reference evidence="2" key="2">
    <citation type="submission" date="2021-04" db="EMBL/GenBank/DDBJ databases">
        <authorList>
            <person name="Gilroy R."/>
        </authorList>
    </citation>
    <scope>NUCLEOTIDE SEQUENCE</scope>
    <source>
        <strain evidence="2">ChiSxjej1B13-11774</strain>
    </source>
</reference>
<name>A0A9D2ETB5_9FIRM</name>
<evidence type="ECO:0000313" key="3">
    <source>
        <dbReference type="Proteomes" id="UP000824048"/>
    </source>
</evidence>
<dbReference type="InterPro" id="IPR012664">
    <property type="entry name" value="CHP02452"/>
</dbReference>
<proteinExistence type="predicted"/>
<dbReference type="Pfam" id="PF10021">
    <property type="entry name" value="PARG_cat_microb"/>
    <property type="match status" value="1"/>
</dbReference>
<dbReference type="Gene3D" id="3.40.220.10">
    <property type="entry name" value="Leucine Aminopeptidase, subunit E, domain 1"/>
    <property type="match status" value="1"/>
</dbReference>
<comment type="caution">
    <text evidence="2">The sequence shown here is derived from an EMBL/GenBank/DDBJ whole genome shotgun (WGS) entry which is preliminary data.</text>
</comment>
<accession>A0A9D2ETB5</accession>
<dbReference type="EMBL" id="DXBP01000064">
    <property type="protein sequence ID" value="HIZ43022.1"/>
    <property type="molecule type" value="Genomic_DNA"/>
</dbReference>
<organism evidence="2 3">
    <name type="scientific">Candidatus Gemmiger excrementigallinarum</name>
    <dbReference type="NCBI Taxonomy" id="2838609"/>
    <lineage>
        <taxon>Bacteria</taxon>
        <taxon>Bacillati</taxon>
        <taxon>Bacillota</taxon>
        <taxon>Clostridia</taxon>
        <taxon>Eubacteriales</taxon>
        <taxon>Gemmiger</taxon>
    </lineage>
</organism>